<evidence type="ECO:0000313" key="1">
    <source>
        <dbReference type="EMBL" id="KAF0554307.1"/>
    </source>
</evidence>
<dbReference type="SUPFAM" id="SSF50494">
    <property type="entry name" value="Trypsin-like serine proteases"/>
    <property type="match status" value="1"/>
</dbReference>
<evidence type="ECO:0000313" key="2">
    <source>
        <dbReference type="Proteomes" id="UP000439903"/>
    </source>
</evidence>
<gene>
    <name evidence="1" type="ORF">F8M41_019388</name>
</gene>
<proteinExistence type="predicted"/>
<accession>A0A8H4B291</accession>
<dbReference type="Proteomes" id="UP000439903">
    <property type="component" value="Unassembled WGS sequence"/>
</dbReference>
<dbReference type="AlphaFoldDB" id="A0A8H4B291"/>
<comment type="caution">
    <text evidence="1">The sequence shown here is derived from an EMBL/GenBank/DDBJ whole genome shotgun (WGS) entry which is preliminary data.</text>
</comment>
<dbReference type="InterPro" id="IPR009003">
    <property type="entry name" value="Peptidase_S1_PA"/>
</dbReference>
<dbReference type="Gene3D" id="2.40.10.10">
    <property type="entry name" value="Trypsin-like serine proteases"/>
    <property type="match status" value="2"/>
</dbReference>
<sequence length="206" mass="22687">MVDGILKPLLDDDNFGGTFIDCFGPSDNEIPSLKSYDIEDRILAGDGIRDYYGGNCSVGFWARRQPNENFIATAGHCHTSGSYYLVPWNSTPTALIGRMKNYFKEPIDFGLINIEHSDVQPVPSVRNTDSARYKELPIKDIIPVSSNGAHLCLSGVKSHVKCGYVLALNGFTSDGIYFRGNLFVVNLRSIQGDSGGSIFSYKNLMD</sequence>
<dbReference type="CDD" id="cd21112">
    <property type="entry name" value="alphaLP-like"/>
    <property type="match status" value="1"/>
</dbReference>
<organism evidence="1 2">
    <name type="scientific">Gigaspora margarita</name>
    <dbReference type="NCBI Taxonomy" id="4874"/>
    <lineage>
        <taxon>Eukaryota</taxon>
        <taxon>Fungi</taxon>
        <taxon>Fungi incertae sedis</taxon>
        <taxon>Mucoromycota</taxon>
        <taxon>Glomeromycotina</taxon>
        <taxon>Glomeromycetes</taxon>
        <taxon>Diversisporales</taxon>
        <taxon>Gigasporaceae</taxon>
        <taxon>Gigaspora</taxon>
    </lineage>
</organism>
<dbReference type="EMBL" id="WTPW01000051">
    <property type="protein sequence ID" value="KAF0554307.1"/>
    <property type="molecule type" value="Genomic_DNA"/>
</dbReference>
<protein>
    <submittedName>
        <fullName evidence="1">S1 family peptidase</fullName>
    </submittedName>
</protein>
<keyword evidence="2" id="KW-1185">Reference proteome</keyword>
<name>A0A8H4B291_GIGMA</name>
<dbReference type="InterPro" id="IPR043504">
    <property type="entry name" value="Peptidase_S1_PA_chymotrypsin"/>
</dbReference>
<reference evidence="1 2" key="1">
    <citation type="journal article" date="2019" name="Environ. Microbiol.">
        <title>At the nexus of three kingdoms: the genome of the mycorrhizal fungus Gigaspora margarita provides insights into plant, endobacterial and fungal interactions.</title>
        <authorList>
            <person name="Venice F."/>
            <person name="Ghignone S."/>
            <person name="Salvioli di Fossalunga A."/>
            <person name="Amselem J."/>
            <person name="Novero M."/>
            <person name="Xianan X."/>
            <person name="Sedzielewska Toro K."/>
            <person name="Morin E."/>
            <person name="Lipzen A."/>
            <person name="Grigoriev I.V."/>
            <person name="Henrissat B."/>
            <person name="Martin F.M."/>
            <person name="Bonfante P."/>
        </authorList>
    </citation>
    <scope>NUCLEOTIDE SEQUENCE [LARGE SCALE GENOMIC DNA]</scope>
    <source>
        <strain evidence="1 2">BEG34</strain>
    </source>
</reference>